<feature type="compositionally biased region" description="Low complexity" evidence="5">
    <location>
        <begin position="1"/>
        <end position="13"/>
    </location>
</feature>
<evidence type="ECO:0000256" key="1">
    <source>
        <dbReference type="ARBA" id="ARBA00004123"/>
    </source>
</evidence>
<evidence type="ECO:0000256" key="4">
    <source>
        <dbReference type="ARBA" id="ARBA00023242"/>
    </source>
</evidence>
<name>A0A0E9SMU3_ANGAN</name>
<evidence type="ECO:0000256" key="3">
    <source>
        <dbReference type="ARBA" id="ARBA00022490"/>
    </source>
</evidence>
<evidence type="ECO:0000313" key="7">
    <source>
        <dbReference type="EMBL" id="JAH42694.1"/>
    </source>
</evidence>
<dbReference type="PANTHER" id="PTHR21213">
    <property type="entry name" value="GEO09665P1-RELATED"/>
    <property type="match status" value="1"/>
</dbReference>
<proteinExistence type="predicted"/>
<dbReference type="InterPro" id="IPR026939">
    <property type="entry name" value="ZNF706/At2g23090_sf"/>
</dbReference>
<feature type="region of interest" description="Disordered" evidence="5">
    <location>
        <begin position="1"/>
        <end position="29"/>
    </location>
</feature>
<evidence type="ECO:0000256" key="2">
    <source>
        <dbReference type="ARBA" id="ARBA00004496"/>
    </source>
</evidence>
<dbReference type="SUPFAM" id="SSF118359">
    <property type="entry name" value="Expressed protein At2g23090/F21P24.15"/>
    <property type="match status" value="1"/>
</dbReference>
<keyword evidence="4" id="KW-0539">Nucleus</keyword>
<evidence type="ECO:0000256" key="5">
    <source>
        <dbReference type="SAM" id="MobiDB-lite"/>
    </source>
</evidence>
<sequence length="55" mass="6103">MARGQQKIQSQQKNAKKAAEKKKQQGADQKTAAKAALVFTCPVCRYVCMSVRMCL</sequence>
<reference evidence="7" key="2">
    <citation type="journal article" date="2015" name="Fish Shellfish Immunol.">
        <title>Early steps in the European eel (Anguilla anguilla)-Vibrio vulnificus interaction in the gills: Role of the RtxA13 toxin.</title>
        <authorList>
            <person name="Callol A."/>
            <person name="Pajuelo D."/>
            <person name="Ebbesson L."/>
            <person name="Teles M."/>
            <person name="MacKenzie S."/>
            <person name="Amaro C."/>
        </authorList>
    </citation>
    <scope>NUCLEOTIDE SEQUENCE</scope>
</reference>
<accession>A0A0E9SMU3</accession>
<organism evidence="7">
    <name type="scientific">Anguilla anguilla</name>
    <name type="common">European freshwater eel</name>
    <name type="synonym">Muraena anguilla</name>
    <dbReference type="NCBI Taxonomy" id="7936"/>
    <lineage>
        <taxon>Eukaryota</taxon>
        <taxon>Metazoa</taxon>
        <taxon>Chordata</taxon>
        <taxon>Craniata</taxon>
        <taxon>Vertebrata</taxon>
        <taxon>Euteleostomi</taxon>
        <taxon>Actinopterygii</taxon>
        <taxon>Neopterygii</taxon>
        <taxon>Teleostei</taxon>
        <taxon>Anguilliformes</taxon>
        <taxon>Anguillidae</taxon>
        <taxon>Anguilla</taxon>
    </lineage>
</organism>
<evidence type="ECO:0000259" key="6">
    <source>
        <dbReference type="Pfam" id="PF04419"/>
    </source>
</evidence>
<protein>
    <recommendedName>
        <fullName evidence="6">Small EDRK-rich factor-like N-terminal domain-containing protein</fullName>
    </recommendedName>
</protein>
<dbReference type="GO" id="GO:0005634">
    <property type="term" value="C:nucleus"/>
    <property type="evidence" value="ECO:0007669"/>
    <property type="project" value="UniProtKB-SubCell"/>
</dbReference>
<keyword evidence="3" id="KW-0963">Cytoplasm</keyword>
<dbReference type="Pfam" id="PF04419">
    <property type="entry name" value="SERF-like_N"/>
    <property type="match status" value="1"/>
</dbReference>
<reference evidence="7" key="1">
    <citation type="submission" date="2014-11" db="EMBL/GenBank/DDBJ databases">
        <authorList>
            <person name="Amaro Gonzalez C."/>
        </authorList>
    </citation>
    <scope>NUCLEOTIDE SEQUENCE</scope>
</reference>
<dbReference type="InterPro" id="IPR045230">
    <property type="entry name" value="MBS1/2-like"/>
</dbReference>
<dbReference type="Gene3D" id="4.10.1050.10">
    <property type="entry name" value="At2g23090-like"/>
    <property type="match status" value="1"/>
</dbReference>
<dbReference type="AlphaFoldDB" id="A0A0E9SMU3"/>
<feature type="domain" description="Small EDRK-rich factor-like N-terminal" evidence="6">
    <location>
        <begin position="1"/>
        <end position="37"/>
    </location>
</feature>
<dbReference type="PANTHER" id="PTHR21213:SF26">
    <property type="entry name" value="ZGC:91910"/>
    <property type="match status" value="1"/>
</dbReference>
<dbReference type="EMBL" id="GBXM01065883">
    <property type="protein sequence ID" value="JAH42694.1"/>
    <property type="molecule type" value="Transcribed_RNA"/>
</dbReference>
<dbReference type="InterPro" id="IPR007513">
    <property type="entry name" value="SERF-like_N"/>
</dbReference>
<dbReference type="GO" id="GO:0005737">
    <property type="term" value="C:cytoplasm"/>
    <property type="evidence" value="ECO:0007669"/>
    <property type="project" value="UniProtKB-SubCell"/>
</dbReference>
<comment type="subcellular location">
    <subcellularLocation>
        <location evidence="2">Cytoplasm</location>
    </subcellularLocation>
    <subcellularLocation>
        <location evidence="1">Nucleus</location>
    </subcellularLocation>
</comment>